<evidence type="ECO:0000313" key="2">
    <source>
        <dbReference type="Proteomes" id="UP000753196"/>
    </source>
</evidence>
<dbReference type="Proteomes" id="UP000753196">
    <property type="component" value="Unassembled WGS sequence"/>
</dbReference>
<sequence length="111" mass="12237">MTTPEKLVEVLKGIASIGQRAPAAEIAFGPPCGHLIEEGLEKGVRLIAIEMLNPFRNPGHFSLNDGGSLKLHYRQFSGRLLVHVSDEYGLYRATVGAIQNLLDKEGLWREL</sequence>
<dbReference type="EMBL" id="JACQCR010000028">
    <property type="protein sequence ID" value="MBI3630934.1"/>
    <property type="molecule type" value="Genomic_DNA"/>
</dbReference>
<comment type="caution">
    <text evidence="1">The sequence shown here is derived from an EMBL/GenBank/DDBJ whole genome shotgun (WGS) entry which is preliminary data.</text>
</comment>
<proteinExistence type="predicted"/>
<evidence type="ECO:0000313" key="1">
    <source>
        <dbReference type="EMBL" id="MBI3630934.1"/>
    </source>
</evidence>
<name>A0A932QY20_9BACT</name>
<accession>A0A932QY20</accession>
<organism evidence="1 2">
    <name type="scientific">Candidatus Sungiibacteriota bacterium</name>
    <dbReference type="NCBI Taxonomy" id="2750080"/>
    <lineage>
        <taxon>Bacteria</taxon>
        <taxon>Candidatus Sungiibacteriota</taxon>
    </lineage>
</organism>
<dbReference type="AlphaFoldDB" id="A0A932QY20"/>
<protein>
    <submittedName>
        <fullName evidence="1">Uncharacterized protein</fullName>
    </submittedName>
</protein>
<reference evidence="1" key="1">
    <citation type="submission" date="2020-07" db="EMBL/GenBank/DDBJ databases">
        <title>Huge and variable diversity of episymbiotic CPR bacteria and DPANN archaea in groundwater ecosystems.</title>
        <authorList>
            <person name="He C.Y."/>
            <person name="Keren R."/>
            <person name="Whittaker M."/>
            <person name="Farag I.F."/>
            <person name="Doudna J."/>
            <person name="Cate J.H.D."/>
            <person name="Banfield J.F."/>
        </authorList>
    </citation>
    <scope>NUCLEOTIDE SEQUENCE</scope>
    <source>
        <strain evidence="1">NC_groundwater_973_Pr1_S-0.2um_54_13</strain>
    </source>
</reference>
<gene>
    <name evidence="1" type="ORF">HY221_01180</name>
</gene>